<accession>A0A375IRB0</accession>
<dbReference type="Proteomes" id="UP000255505">
    <property type="component" value="Plasmid III"/>
</dbReference>
<dbReference type="EMBL" id="LT991978">
    <property type="protein sequence ID" value="SPK77206.1"/>
    <property type="molecule type" value="Genomic_DNA"/>
</dbReference>
<organism evidence="2 3">
    <name type="scientific">Cupriavidus taiwanensis</name>
    <dbReference type="NCBI Taxonomy" id="164546"/>
    <lineage>
        <taxon>Bacteria</taxon>
        <taxon>Pseudomonadati</taxon>
        <taxon>Pseudomonadota</taxon>
        <taxon>Betaproteobacteria</taxon>
        <taxon>Burkholderiales</taxon>
        <taxon>Burkholderiaceae</taxon>
        <taxon>Cupriavidus</taxon>
    </lineage>
</organism>
<proteinExistence type="predicted"/>
<name>A0A375IRB0_9BURK</name>
<evidence type="ECO:0000256" key="1">
    <source>
        <dbReference type="SAM" id="MobiDB-lite"/>
    </source>
</evidence>
<feature type="region of interest" description="Disordered" evidence="1">
    <location>
        <begin position="22"/>
        <end position="57"/>
    </location>
</feature>
<reference evidence="2 3" key="1">
    <citation type="submission" date="2018-01" db="EMBL/GenBank/DDBJ databases">
        <authorList>
            <person name="Gaut B.S."/>
            <person name="Morton B.R."/>
            <person name="Clegg M.T."/>
            <person name="Duvall M.R."/>
        </authorList>
    </citation>
    <scope>NUCLEOTIDE SEQUENCE [LARGE SCALE GENOMIC DNA]</scope>
    <source>
        <strain evidence="2">Cupriavidus taiwanensis LMG 19425</strain>
        <plasmid evidence="3">Plasmid iii</plasmid>
    </source>
</reference>
<geneLocation type="plasmid" evidence="2">
    <name>III</name>
</geneLocation>
<sequence>MLGGVPPSACATLQRMQASRVKGYPAARSDDGVKMKKPSTQLTKPVPSGKSGGHSVAILPSDLGAQLPGGLASSVRLAAPAARRRTAVRTACHGVSASC</sequence>
<dbReference type="AlphaFoldDB" id="A0A375IRB0"/>
<keyword evidence="2" id="KW-0614">Plasmid</keyword>
<protein>
    <submittedName>
        <fullName evidence="2">Uncharacterized protein</fullName>
    </submittedName>
</protein>
<gene>
    <name evidence="2" type="ORF">CT19425_P30055</name>
</gene>
<evidence type="ECO:0000313" key="3">
    <source>
        <dbReference type="Proteomes" id="UP000255505"/>
    </source>
</evidence>
<evidence type="ECO:0000313" key="2">
    <source>
        <dbReference type="EMBL" id="SPK77206.1"/>
    </source>
</evidence>